<dbReference type="Gene3D" id="1.20.1250.20">
    <property type="entry name" value="MFS general substrate transporter like domains"/>
    <property type="match status" value="1"/>
</dbReference>
<feature type="transmembrane region" description="Helical" evidence="7">
    <location>
        <begin position="146"/>
        <end position="163"/>
    </location>
</feature>
<feature type="transmembrane region" description="Helical" evidence="7">
    <location>
        <begin position="204"/>
        <end position="223"/>
    </location>
</feature>
<comment type="caution">
    <text evidence="9">The sequence shown here is derived from an EMBL/GenBank/DDBJ whole genome shotgun (WGS) entry which is preliminary data.</text>
</comment>
<name>A0A8H7SCC5_9FUNG</name>
<dbReference type="GO" id="GO:0005886">
    <property type="term" value="C:plasma membrane"/>
    <property type="evidence" value="ECO:0007669"/>
    <property type="project" value="TreeGrafter"/>
</dbReference>
<evidence type="ECO:0000256" key="5">
    <source>
        <dbReference type="ARBA" id="ARBA00023136"/>
    </source>
</evidence>
<sequence length="509" mass="55361">MVDIINNSEEGDLSTATLPNTPTTTATTVADKQSLSNYEIPTSPSPTIISDSVSIEKELSWEPNDPENPQNWSKGFRWVYTLIVSSLVVSSAFGSSIVSGDRDGITSEFHVSSTVHALQVSLMVCGFGVGPILWSPLSETVGRKPVYIIALGIYVIFNIPCALAKNIGTILVCRFLCGFFASVSLTLAGGSISDIFSARERGTAIAFFAAAPYGGPVLGPIVGGWVSVGTGSWRWIYWVNMIFAFVMWVIVCFLPETYSPVLLRRKYGQGSLVESLKQNFDIQTILIRPFKLLATEPILFLMSLYVSIIYALLYAFFGSYPIVFGDIFGLNSGFVGLMFIGVLIGVFLALLFAPYWEKRYKNSKQTPEDRLPAMMYCAPFIPISLFIFGWTSHSHWVGSAIAGIPFGFGMVLVYYAANNYIIDCASQFAASALAAKTIVRSGGGAAFPLFIGPMYANLGSQWASTLLAFISLVILPIPFAFYKWGPQIRARTAAKHAAAVAAAKEMEKA</sequence>
<feature type="region of interest" description="Disordered" evidence="6">
    <location>
        <begin position="1"/>
        <end position="25"/>
    </location>
</feature>
<keyword evidence="10" id="KW-1185">Reference proteome</keyword>
<proteinExistence type="predicted"/>
<evidence type="ECO:0000256" key="1">
    <source>
        <dbReference type="ARBA" id="ARBA00004141"/>
    </source>
</evidence>
<dbReference type="Pfam" id="PF07690">
    <property type="entry name" value="MFS_1"/>
    <property type="match status" value="1"/>
</dbReference>
<dbReference type="EMBL" id="JAEPRB010000014">
    <property type="protein sequence ID" value="KAG2226712.1"/>
    <property type="molecule type" value="Genomic_DNA"/>
</dbReference>
<keyword evidence="5 7" id="KW-0472">Membrane</keyword>
<dbReference type="SUPFAM" id="SSF103473">
    <property type="entry name" value="MFS general substrate transporter"/>
    <property type="match status" value="1"/>
</dbReference>
<evidence type="ECO:0000313" key="9">
    <source>
        <dbReference type="EMBL" id="KAG2226712.1"/>
    </source>
</evidence>
<protein>
    <recommendedName>
        <fullName evidence="8">Major facilitator superfamily (MFS) profile domain-containing protein</fullName>
    </recommendedName>
</protein>
<evidence type="ECO:0000256" key="6">
    <source>
        <dbReference type="SAM" id="MobiDB-lite"/>
    </source>
</evidence>
<organism evidence="9 10">
    <name type="scientific">Circinella minor</name>
    <dbReference type="NCBI Taxonomy" id="1195481"/>
    <lineage>
        <taxon>Eukaryota</taxon>
        <taxon>Fungi</taxon>
        <taxon>Fungi incertae sedis</taxon>
        <taxon>Mucoromycota</taxon>
        <taxon>Mucoromycotina</taxon>
        <taxon>Mucoromycetes</taxon>
        <taxon>Mucorales</taxon>
        <taxon>Lichtheimiaceae</taxon>
        <taxon>Circinella</taxon>
    </lineage>
</organism>
<feature type="transmembrane region" description="Helical" evidence="7">
    <location>
        <begin position="462"/>
        <end position="482"/>
    </location>
</feature>
<feature type="transmembrane region" description="Helical" evidence="7">
    <location>
        <begin position="396"/>
        <end position="417"/>
    </location>
</feature>
<dbReference type="OrthoDB" id="6770063at2759"/>
<dbReference type="InterPro" id="IPR036259">
    <property type="entry name" value="MFS_trans_sf"/>
</dbReference>
<dbReference type="CDD" id="cd17323">
    <property type="entry name" value="MFS_Tpo1_MDR_like"/>
    <property type="match status" value="1"/>
</dbReference>
<feature type="transmembrane region" description="Helical" evidence="7">
    <location>
        <begin position="169"/>
        <end position="192"/>
    </location>
</feature>
<feature type="transmembrane region" description="Helical" evidence="7">
    <location>
        <begin position="78"/>
        <end position="97"/>
    </location>
</feature>
<feature type="domain" description="Major facilitator superfamily (MFS) profile" evidence="8">
    <location>
        <begin position="80"/>
        <end position="488"/>
    </location>
</feature>
<feature type="transmembrane region" description="Helical" evidence="7">
    <location>
        <begin position="334"/>
        <end position="353"/>
    </location>
</feature>
<dbReference type="PANTHER" id="PTHR23502">
    <property type="entry name" value="MAJOR FACILITATOR SUPERFAMILY"/>
    <property type="match status" value="1"/>
</dbReference>
<evidence type="ECO:0000256" key="4">
    <source>
        <dbReference type="ARBA" id="ARBA00022989"/>
    </source>
</evidence>
<feature type="transmembrane region" description="Helical" evidence="7">
    <location>
        <begin position="298"/>
        <end position="322"/>
    </location>
</feature>
<dbReference type="GO" id="GO:0000329">
    <property type="term" value="C:fungal-type vacuole membrane"/>
    <property type="evidence" value="ECO:0007669"/>
    <property type="project" value="TreeGrafter"/>
</dbReference>
<reference evidence="9 10" key="1">
    <citation type="submission" date="2020-12" db="EMBL/GenBank/DDBJ databases">
        <title>Metabolic potential, ecology and presence of endohyphal bacteria is reflected in genomic diversity of Mucoromycotina.</title>
        <authorList>
            <person name="Muszewska A."/>
            <person name="Okrasinska A."/>
            <person name="Steczkiewicz K."/>
            <person name="Drgas O."/>
            <person name="Orlowska M."/>
            <person name="Perlinska-Lenart U."/>
            <person name="Aleksandrzak-Piekarczyk T."/>
            <person name="Szatraj K."/>
            <person name="Zielenkiewicz U."/>
            <person name="Pilsyk S."/>
            <person name="Malc E."/>
            <person name="Mieczkowski P."/>
            <person name="Kruszewska J.S."/>
            <person name="Biernat P."/>
            <person name="Pawlowska J."/>
        </authorList>
    </citation>
    <scope>NUCLEOTIDE SEQUENCE [LARGE SCALE GENOMIC DNA]</scope>
    <source>
        <strain evidence="9 10">CBS 142.35</strain>
    </source>
</reference>
<evidence type="ECO:0000256" key="2">
    <source>
        <dbReference type="ARBA" id="ARBA00022448"/>
    </source>
</evidence>
<dbReference type="AlphaFoldDB" id="A0A8H7SCC5"/>
<evidence type="ECO:0000313" key="10">
    <source>
        <dbReference type="Proteomes" id="UP000646827"/>
    </source>
</evidence>
<dbReference type="GO" id="GO:0000297">
    <property type="term" value="F:spermine transmembrane transporter activity"/>
    <property type="evidence" value="ECO:0007669"/>
    <property type="project" value="TreeGrafter"/>
</dbReference>
<feature type="compositionally biased region" description="Low complexity" evidence="6">
    <location>
        <begin position="15"/>
        <end position="25"/>
    </location>
</feature>
<comment type="subcellular location">
    <subcellularLocation>
        <location evidence="1">Membrane</location>
        <topology evidence="1">Multi-pass membrane protein</topology>
    </subcellularLocation>
</comment>
<dbReference type="FunFam" id="1.20.1250.20:FF:000011">
    <property type="entry name" value="MFS multidrug transporter, putative"/>
    <property type="match status" value="1"/>
</dbReference>
<accession>A0A8H7SCC5</accession>
<keyword evidence="3 7" id="KW-0812">Transmembrane</keyword>
<feature type="transmembrane region" description="Helical" evidence="7">
    <location>
        <begin position="373"/>
        <end position="390"/>
    </location>
</feature>
<evidence type="ECO:0000256" key="7">
    <source>
        <dbReference type="SAM" id="Phobius"/>
    </source>
</evidence>
<evidence type="ECO:0000259" key="8">
    <source>
        <dbReference type="PROSITE" id="PS50850"/>
    </source>
</evidence>
<keyword evidence="4 7" id="KW-1133">Transmembrane helix</keyword>
<keyword evidence="2" id="KW-0813">Transport</keyword>
<dbReference type="PANTHER" id="PTHR23502:SF132">
    <property type="entry name" value="POLYAMINE TRANSPORTER 2-RELATED"/>
    <property type="match status" value="1"/>
</dbReference>
<dbReference type="PROSITE" id="PS50850">
    <property type="entry name" value="MFS"/>
    <property type="match status" value="1"/>
</dbReference>
<evidence type="ECO:0000256" key="3">
    <source>
        <dbReference type="ARBA" id="ARBA00022692"/>
    </source>
</evidence>
<dbReference type="InterPro" id="IPR011701">
    <property type="entry name" value="MFS"/>
</dbReference>
<gene>
    <name evidence="9" type="ORF">INT45_001059</name>
</gene>
<dbReference type="Proteomes" id="UP000646827">
    <property type="component" value="Unassembled WGS sequence"/>
</dbReference>
<feature type="transmembrane region" description="Helical" evidence="7">
    <location>
        <begin position="235"/>
        <end position="255"/>
    </location>
</feature>
<dbReference type="InterPro" id="IPR020846">
    <property type="entry name" value="MFS_dom"/>
</dbReference>
<feature type="transmembrane region" description="Helical" evidence="7">
    <location>
        <begin position="117"/>
        <end position="134"/>
    </location>
</feature>